<proteinExistence type="predicted"/>
<dbReference type="AlphaFoldDB" id="A0A511YYL9"/>
<gene>
    <name evidence="1" type="ORF">AFE02nite_19600</name>
</gene>
<organism evidence="1 2">
    <name type="scientific">Actinotalea fermentans</name>
    <dbReference type="NCBI Taxonomy" id="43671"/>
    <lineage>
        <taxon>Bacteria</taxon>
        <taxon>Bacillati</taxon>
        <taxon>Actinomycetota</taxon>
        <taxon>Actinomycetes</taxon>
        <taxon>Micrococcales</taxon>
        <taxon>Cellulomonadaceae</taxon>
        <taxon>Actinotalea</taxon>
    </lineage>
</organism>
<evidence type="ECO:0000313" key="1">
    <source>
        <dbReference type="EMBL" id="GEN80226.1"/>
    </source>
</evidence>
<dbReference type="RefSeq" id="WP_034243182.1">
    <property type="nucleotide sequence ID" value="NZ_BJYK01000005.1"/>
</dbReference>
<dbReference type="EMBL" id="BJYK01000005">
    <property type="protein sequence ID" value="GEN80226.1"/>
    <property type="molecule type" value="Genomic_DNA"/>
</dbReference>
<reference evidence="1 2" key="1">
    <citation type="submission" date="2019-07" db="EMBL/GenBank/DDBJ databases">
        <title>Whole genome shotgun sequence of Actinotalea fermentans NBRC 105374.</title>
        <authorList>
            <person name="Hosoyama A."/>
            <person name="Uohara A."/>
            <person name="Ohji S."/>
            <person name="Ichikawa N."/>
        </authorList>
    </citation>
    <scope>NUCLEOTIDE SEQUENCE [LARGE SCALE GENOMIC DNA]</scope>
    <source>
        <strain evidence="1 2">NBRC 105374</strain>
    </source>
</reference>
<sequence length="123" mass="12784">MDETAESIARLDDFQVADVIASVRGLLDVALDRCAPGSAAALEICAAWEGLDVVAAASVTVQRLPSELSALGVLATARRLVRGAILRVEPLSAALLLAEALRHLDTAARILAAEELGEASPWA</sequence>
<dbReference type="OrthoDB" id="9952618at2"/>
<name>A0A511YYL9_9CELL</name>
<keyword evidence="2" id="KW-1185">Reference proteome</keyword>
<evidence type="ECO:0000313" key="2">
    <source>
        <dbReference type="Proteomes" id="UP000321484"/>
    </source>
</evidence>
<comment type="caution">
    <text evidence="1">The sequence shown here is derived from an EMBL/GenBank/DDBJ whole genome shotgun (WGS) entry which is preliminary data.</text>
</comment>
<dbReference type="Proteomes" id="UP000321484">
    <property type="component" value="Unassembled WGS sequence"/>
</dbReference>
<accession>A0A511YYL9</accession>
<protein>
    <submittedName>
        <fullName evidence="1">Uncharacterized protein</fullName>
    </submittedName>
</protein>